<dbReference type="EC" id="3.1.1.-" evidence="5"/>
<dbReference type="AlphaFoldDB" id="A0A2G3ANF9"/>
<dbReference type="SUPFAM" id="SSF53474">
    <property type="entry name" value="alpha/beta-Hydrolases"/>
    <property type="match status" value="1"/>
</dbReference>
<protein>
    <recommendedName>
        <fullName evidence="5">Phospholipase A1</fullName>
        <ecNumber evidence="5">3.1.1.-</ecNumber>
    </recommendedName>
</protein>
<evidence type="ECO:0000256" key="1">
    <source>
        <dbReference type="ARBA" id="ARBA00010701"/>
    </source>
</evidence>
<dbReference type="PANTHER" id="PTHR31828">
    <property type="entry name" value="PHOSPHOLIPASE A1-IIGAMMA"/>
    <property type="match status" value="1"/>
</dbReference>
<evidence type="ECO:0000313" key="8">
    <source>
        <dbReference type="Proteomes" id="UP000222542"/>
    </source>
</evidence>
<dbReference type="PANTHER" id="PTHR31828:SF45">
    <property type="entry name" value="PHOSPHOLIPASE A1"/>
    <property type="match status" value="1"/>
</dbReference>
<evidence type="ECO:0000313" key="7">
    <source>
        <dbReference type="EMBL" id="PHT95693.1"/>
    </source>
</evidence>
<keyword evidence="4 5" id="KW-0443">Lipid metabolism</keyword>
<evidence type="ECO:0000256" key="4">
    <source>
        <dbReference type="ARBA" id="ARBA00023098"/>
    </source>
</evidence>
<accession>A0A2G3ANF9</accession>
<dbReference type="OMA" id="WRVHENK"/>
<comment type="similarity">
    <text evidence="1 5">Belongs to the AB hydrolase superfamily. Lipase family.</text>
</comment>
<evidence type="ECO:0000256" key="3">
    <source>
        <dbReference type="ARBA" id="ARBA00022963"/>
    </source>
</evidence>
<evidence type="ECO:0000256" key="5">
    <source>
        <dbReference type="RuleBase" id="RU367093"/>
    </source>
</evidence>
<dbReference type="GO" id="GO:0016042">
    <property type="term" value="P:lipid catabolic process"/>
    <property type="evidence" value="ECO:0007669"/>
    <property type="project" value="UniProtKB-UniRule"/>
</dbReference>
<evidence type="ECO:0000256" key="2">
    <source>
        <dbReference type="ARBA" id="ARBA00022801"/>
    </source>
</evidence>
<dbReference type="Gene3D" id="3.40.50.1820">
    <property type="entry name" value="alpha/beta hydrolase"/>
    <property type="match status" value="1"/>
</dbReference>
<proteinExistence type="inferred from homology"/>
<dbReference type="InterPro" id="IPR033556">
    <property type="entry name" value="PLA"/>
</dbReference>
<keyword evidence="2 5" id="KW-0378">Hydrolase</keyword>
<gene>
    <name evidence="7" type="ORF">T459_03575</name>
</gene>
<dbReference type="FunFam" id="3.40.50.1820:FF:000065">
    <property type="entry name" value="Phospholipase A1-II 3"/>
    <property type="match status" value="1"/>
</dbReference>
<dbReference type="CDD" id="cd00519">
    <property type="entry name" value="Lipase_3"/>
    <property type="match status" value="1"/>
</dbReference>
<keyword evidence="8" id="KW-1185">Reference proteome</keyword>
<name>A0A2G3ANF9_CAPAN</name>
<reference evidence="7 8" key="2">
    <citation type="journal article" date="2017" name="Genome Biol.">
        <title>New reference genome sequences of hot pepper reveal the massive evolution of plant disease-resistance genes by retroduplication.</title>
        <authorList>
            <person name="Kim S."/>
            <person name="Park J."/>
            <person name="Yeom S.I."/>
            <person name="Kim Y.M."/>
            <person name="Seo E."/>
            <person name="Kim K.T."/>
            <person name="Kim M.S."/>
            <person name="Lee J.M."/>
            <person name="Cheong K."/>
            <person name="Shin H.S."/>
            <person name="Kim S.B."/>
            <person name="Han K."/>
            <person name="Lee J."/>
            <person name="Park M."/>
            <person name="Lee H.A."/>
            <person name="Lee H.Y."/>
            <person name="Lee Y."/>
            <person name="Oh S."/>
            <person name="Lee J.H."/>
            <person name="Choi E."/>
            <person name="Choi E."/>
            <person name="Lee S.E."/>
            <person name="Jeon J."/>
            <person name="Kim H."/>
            <person name="Choi G."/>
            <person name="Song H."/>
            <person name="Lee J."/>
            <person name="Lee S.C."/>
            <person name="Kwon J.K."/>
            <person name="Lee H.Y."/>
            <person name="Koo N."/>
            <person name="Hong Y."/>
            <person name="Kim R.W."/>
            <person name="Kang W.H."/>
            <person name="Huh J.H."/>
            <person name="Kang B.C."/>
            <person name="Yang T.J."/>
            <person name="Lee Y.H."/>
            <person name="Bennetzen J.L."/>
            <person name="Choi D."/>
        </authorList>
    </citation>
    <scope>NUCLEOTIDE SEQUENCE [LARGE SCALE GENOMIC DNA]</scope>
    <source>
        <strain evidence="8">cv. CM334</strain>
    </source>
</reference>
<dbReference type="GO" id="GO:0008970">
    <property type="term" value="F:phospholipase A1 activity"/>
    <property type="evidence" value="ECO:0007669"/>
    <property type="project" value="UniProtKB-UniRule"/>
</dbReference>
<dbReference type="Gramene" id="PHT95693">
    <property type="protein sequence ID" value="PHT95693"/>
    <property type="gene ID" value="T459_03575"/>
</dbReference>
<dbReference type="SMR" id="A0A2G3ANF9"/>
<comment type="function">
    <text evidence="5">Acylhydrolase that catalyzes the hydrolysis of phospholipids at the sn-1 position.</text>
</comment>
<dbReference type="EMBL" id="AYRZ02000001">
    <property type="protein sequence ID" value="PHT95693.1"/>
    <property type="molecule type" value="Genomic_DNA"/>
</dbReference>
<dbReference type="InterPro" id="IPR029058">
    <property type="entry name" value="AB_hydrolase_fold"/>
</dbReference>
<keyword evidence="3 5" id="KW-0442">Lipid degradation</keyword>
<dbReference type="GO" id="GO:0005737">
    <property type="term" value="C:cytoplasm"/>
    <property type="evidence" value="ECO:0007669"/>
    <property type="project" value="UniProtKB-ARBA"/>
</dbReference>
<evidence type="ECO:0000259" key="6">
    <source>
        <dbReference type="Pfam" id="PF01764"/>
    </source>
</evidence>
<dbReference type="OrthoDB" id="426718at2759"/>
<feature type="domain" description="Fungal lipase-type" evidence="6">
    <location>
        <begin position="153"/>
        <end position="305"/>
    </location>
</feature>
<sequence>MACMNKGWEILIGKIKSFLKRKKGIENRDNSIAERWEILSGKTNWEDLLDPLDYDLRLYLIHYGQMCQAIYDSFNNEEASKYRGTSRYSKKNLFTRVGLDKHNPYKYEITKYVYAASHVPSETEKVKQSNWIGYVAVAADEGKIALGRRDILIAWRGTVMVSEWNDDFENSLVQPTEIFGENTNNILVHKGFYSIYTSLNEASDFNRTTSARDQVLEEVKRLLDQYKEEEVSITVTGHSLGSSLSTLCAIDIVVNQINKEFPVTAFVFACPRVGEKNFKKAYGKLKTLQILRISNASDPVPKLPERGVVDGSENDWRVYEDVGFELLMETTKSKYLKKCINSHILEVYLHGIAGTHGPEGEFKLAIVRDIALMNKAADVLKDEYGVPVSWWIEKNKGMVQQEDGSWILMDHEDATLISYHRL</sequence>
<organism evidence="7 8">
    <name type="scientific">Capsicum annuum</name>
    <name type="common">Capsicum pepper</name>
    <dbReference type="NCBI Taxonomy" id="4072"/>
    <lineage>
        <taxon>Eukaryota</taxon>
        <taxon>Viridiplantae</taxon>
        <taxon>Streptophyta</taxon>
        <taxon>Embryophyta</taxon>
        <taxon>Tracheophyta</taxon>
        <taxon>Spermatophyta</taxon>
        <taxon>Magnoliopsida</taxon>
        <taxon>eudicotyledons</taxon>
        <taxon>Gunneridae</taxon>
        <taxon>Pentapetalae</taxon>
        <taxon>asterids</taxon>
        <taxon>lamiids</taxon>
        <taxon>Solanales</taxon>
        <taxon>Solanaceae</taxon>
        <taxon>Solanoideae</taxon>
        <taxon>Capsiceae</taxon>
        <taxon>Capsicum</taxon>
    </lineage>
</organism>
<comment type="caution">
    <text evidence="7">The sequence shown here is derived from an EMBL/GenBank/DDBJ whole genome shotgun (WGS) entry which is preliminary data.</text>
</comment>
<reference evidence="7 8" key="1">
    <citation type="journal article" date="2014" name="Nat. Genet.">
        <title>Genome sequence of the hot pepper provides insights into the evolution of pungency in Capsicum species.</title>
        <authorList>
            <person name="Kim S."/>
            <person name="Park M."/>
            <person name="Yeom S.I."/>
            <person name="Kim Y.M."/>
            <person name="Lee J.M."/>
            <person name="Lee H.A."/>
            <person name="Seo E."/>
            <person name="Choi J."/>
            <person name="Cheong K."/>
            <person name="Kim K.T."/>
            <person name="Jung K."/>
            <person name="Lee G.W."/>
            <person name="Oh S.K."/>
            <person name="Bae C."/>
            <person name="Kim S.B."/>
            <person name="Lee H.Y."/>
            <person name="Kim S.Y."/>
            <person name="Kim M.S."/>
            <person name="Kang B.C."/>
            <person name="Jo Y.D."/>
            <person name="Yang H.B."/>
            <person name="Jeong H.J."/>
            <person name="Kang W.H."/>
            <person name="Kwon J.K."/>
            <person name="Shin C."/>
            <person name="Lim J.Y."/>
            <person name="Park J.H."/>
            <person name="Huh J.H."/>
            <person name="Kim J.S."/>
            <person name="Kim B.D."/>
            <person name="Cohen O."/>
            <person name="Paran I."/>
            <person name="Suh M.C."/>
            <person name="Lee S.B."/>
            <person name="Kim Y.K."/>
            <person name="Shin Y."/>
            <person name="Noh S.J."/>
            <person name="Park J."/>
            <person name="Seo Y.S."/>
            <person name="Kwon S.Y."/>
            <person name="Kim H.A."/>
            <person name="Park J.M."/>
            <person name="Kim H.J."/>
            <person name="Choi S.B."/>
            <person name="Bosland P.W."/>
            <person name="Reeves G."/>
            <person name="Jo S.H."/>
            <person name="Lee B.W."/>
            <person name="Cho H.T."/>
            <person name="Choi H.S."/>
            <person name="Lee M.S."/>
            <person name="Yu Y."/>
            <person name="Do Choi Y."/>
            <person name="Park B.S."/>
            <person name="van Deynze A."/>
            <person name="Ashrafi H."/>
            <person name="Hill T."/>
            <person name="Kim W.T."/>
            <person name="Pai H.S."/>
            <person name="Ahn H.K."/>
            <person name="Yeam I."/>
            <person name="Giovannoni J.J."/>
            <person name="Rose J.K."/>
            <person name="Sorensen I."/>
            <person name="Lee S.J."/>
            <person name="Kim R.W."/>
            <person name="Choi I.Y."/>
            <person name="Choi B.S."/>
            <person name="Lim J.S."/>
            <person name="Lee Y.H."/>
            <person name="Choi D."/>
        </authorList>
    </citation>
    <scope>NUCLEOTIDE SEQUENCE [LARGE SCALE GENOMIC DNA]</scope>
    <source>
        <strain evidence="8">cv. CM334</strain>
    </source>
</reference>
<dbReference type="InterPro" id="IPR002921">
    <property type="entry name" value="Fungal_lipase-type"/>
</dbReference>
<dbReference type="Proteomes" id="UP000222542">
    <property type="component" value="Unassembled WGS sequence"/>
</dbReference>
<dbReference type="Pfam" id="PF01764">
    <property type="entry name" value="Lipase_3"/>
    <property type="match status" value="1"/>
</dbReference>